<sequence length="244" mass="27439">MKILVIEDHQDIHDNLLEYLQLRGHEAVGALDGRRGLNLAATQPFDAIILDIMLPGIDGNVICQSLRDQAQSQVTIVMLSARDELEDRLTGFAMGADDYITKPFAMAEVLARVQAVAARRLRKGGRVMSVGDLHYDLDTLEVTRGGRLLKLNPTHMKLLELLMRRSPHLVKREELEQLLWRRDTPSCESLRSNIHTMRRSLDKGTAETLLHTVHGLGYKLCADAHKKTGVFSRVLLGNFSQEID</sequence>
<organism evidence="10 11">
    <name type="scientific">Pseudomonas fluorescens</name>
    <dbReference type="NCBI Taxonomy" id="294"/>
    <lineage>
        <taxon>Bacteria</taxon>
        <taxon>Pseudomonadati</taxon>
        <taxon>Pseudomonadota</taxon>
        <taxon>Gammaproteobacteria</taxon>
        <taxon>Pseudomonadales</taxon>
        <taxon>Pseudomonadaceae</taxon>
        <taxon>Pseudomonas</taxon>
    </lineage>
</organism>
<dbReference type="PROSITE" id="PS50110">
    <property type="entry name" value="RESPONSE_REGULATORY"/>
    <property type="match status" value="1"/>
</dbReference>
<evidence type="ECO:0000256" key="2">
    <source>
        <dbReference type="ARBA" id="ARBA00023012"/>
    </source>
</evidence>
<keyword evidence="4 7" id="KW-0238">DNA-binding</keyword>
<dbReference type="SMART" id="SM00862">
    <property type="entry name" value="Trans_reg_C"/>
    <property type="match status" value="1"/>
</dbReference>
<dbReference type="Pfam" id="PF00486">
    <property type="entry name" value="Trans_reg_C"/>
    <property type="match status" value="1"/>
</dbReference>
<evidence type="ECO:0000256" key="6">
    <source>
        <dbReference type="PROSITE-ProRule" id="PRU00169"/>
    </source>
</evidence>
<evidence type="ECO:0000313" key="11">
    <source>
        <dbReference type="Proteomes" id="UP000325607"/>
    </source>
</evidence>
<evidence type="ECO:0000256" key="5">
    <source>
        <dbReference type="ARBA" id="ARBA00023163"/>
    </source>
</evidence>
<dbReference type="RefSeq" id="WP_150578856.1">
    <property type="nucleotide sequence ID" value="NZ_CABVGX010000002.1"/>
</dbReference>
<gene>
    <name evidence="10" type="primary">mprA</name>
    <name evidence="10" type="ORF">PS645_00329</name>
</gene>
<dbReference type="PROSITE" id="PS51755">
    <property type="entry name" value="OMPR_PHOB"/>
    <property type="match status" value="1"/>
</dbReference>
<dbReference type="SUPFAM" id="SSF52172">
    <property type="entry name" value="CheY-like"/>
    <property type="match status" value="1"/>
</dbReference>
<dbReference type="InterPro" id="IPR011006">
    <property type="entry name" value="CheY-like_superfamily"/>
</dbReference>
<feature type="DNA-binding region" description="OmpR/PhoB-type" evidence="7">
    <location>
        <begin position="125"/>
        <end position="222"/>
    </location>
</feature>
<dbReference type="InterPro" id="IPR036388">
    <property type="entry name" value="WH-like_DNA-bd_sf"/>
</dbReference>
<dbReference type="InterPro" id="IPR039420">
    <property type="entry name" value="WalR-like"/>
</dbReference>
<dbReference type="GO" id="GO:0000976">
    <property type="term" value="F:transcription cis-regulatory region binding"/>
    <property type="evidence" value="ECO:0007669"/>
    <property type="project" value="TreeGrafter"/>
</dbReference>
<dbReference type="Gene3D" id="1.10.10.10">
    <property type="entry name" value="Winged helix-like DNA-binding domain superfamily/Winged helix DNA-binding domain"/>
    <property type="match status" value="1"/>
</dbReference>
<proteinExistence type="predicted"/>
<dbReference type="GO" id="GO:0005829">
    <property type="term" value="C:cytosol"/>
    <property type="evidence" value="ECO:0007669"/>
    <property type="project" value="TreeGrafter"/>
</dbReference>
<dbReference type="OrthoDB" id="9802426at2"/>
<feature type="domain" description="OmpR/PhoB-type" evidence="9">
    <location>
        <begin position="125"/>
        <end position="222"/>
    </location>
</feature>
<evidence type="ECO:0000256" key="1">
    <source>
        <dbReference type="ARBA" id="ARBA00022553"/>
    </source>
</evidence>
<dbReference type="GO" id="GO:0032993">
    <property type="term" value="C:protein-DNA complex"/>
    <property type="evidence" value="ECO:0007669"/>
    <property type="project" value="TreeGrafter"/>
</dbReference>
<evidence type="ECO:0000259" key="8">
    <source>
        <dbReference type="PROSITE" id="PS50110"/>
    </source>
</evidence>
<accession>A0A5E6PHY4</accession>
<dbReference type="PANTHER" id="PTHR48111:SF22">
    <property type="entry name" value="REGULATOR OF RPOS"/>
    <property type="match status" value="1"/>
</dbReference>
<evidence type="ECO:0000256" key="7">
    <source>
        <dbReference type="PROSITE-ProRule" id="PRU01091"/>
    </source>
</evidence>
<feature type="modified residue" description="4-aspartylphosphate" evidence="6">
    <location>
        <position position="51"/>
    </location>
</feature>
<evidence type="ECO:0000256" key="3">
    <source>
        <dbReference type="ARBA" id="ARBA00023015"/>
    </source>
</evidence>
<dbReference type="CDD" id="cd00383">
    <property type="entry name" value="trans_reg_C"/>
    <property type="match status" value="1"/>
</dbReference>
<dbReference type="GO" id="GO:0000156">
    <property type="term" value="F:phosphorelay response regulator activity"/>
    <property type="evidence" value="ECO:0007669"/>
    <property type="project" value="TreeGrafter"/>
</dbReference>
<evidence type="ECO:0000259" key="9">
    <source>
        <dbReference type="PROSITE" id="PS51755"/>
    </source>
</evidence>
<dbReference type="GO" id="GO:0006355">
    <property type="term" value="P:regulation of DNA-templated transcription"/>
    <property type="evidence" value="ECO:0007669"/>
    <property type="project" value="InterPro"/>
</dbReference>
<evidence type="ECO:0000256" key="4">
    <source>
        <dbReference type="ARBA" id="ARBA00023125"/>
    </source>
</evidence>
<keyword evidence="5" id="KW-0804">Transcription</keyword>
<dbReference type="SMART" id="SM00448">
    <property type="entry name" value="REC"/>
    <property type="match status" value="1"/>
</dbReference>
<dbReference type="Proteomes" id="UP000325607">
    <property type="component" value="Unassembled WGS sequence"/>
</dbReference>
<dbReference type="SUPFAM" id="SSF46894">
    <property type="entry name" value="C-terminal effector domain of the bipartite response regulators"/>
    <property type="match status" value="1"/>
</dbReference>
<evidence type="ECO:0000313" key="10">
    <source>
        <dbReference type="EMBL" id="VVM42676.1"/>
    </source>
</evidence>
<dbReference type="Gene3D" id="6.10.250.690">
    <property type="match status" value="1"/>
</dbReference>
<dbReference type="Pfam" id="PF00072">
    <property type="entry name" value="Response_reg"/>
    <property type="match status" value="1"/>
</dbReference>
<dbReference type="Gene3D" id="3.40.50.2300">
    <property type="match status" value="1"/>
</dbReference>
<keyword evidence="3" id="KW-0805">Transcription regulation</keyword>
<dbReference type="CDD" id="cd17574">
    <property type="entry name" value="REC_OmpR"/>
    <property type="match status" value="1"/>
</dbReference>
<dbReference type="PANTHER" id="PTHR48111">
    <property type="entry name" value="REGULATOR OF RPOS"/>
    <property type="match status" value="1"/>
</dbReference>
<feature type="domain" description="Response regulatory" evidence="8">
    <location>
        <begin position="2"/>
        <end position="117"/>
    </location>
</feature>
<dbReference type="InterPro" id="IPR016032">
    <property type="entry name" value="Sig_transdc_resp-reg_C-effctor"/>
</dbReference>
<keyword evidence="1 6" id="KW-0597">Phosphoprotein</keyword>
<dbReference type="InterPro" id="IPR001867">
    <property type="entry name" value="OmpR/PhoB-type_DNA-bd"/>
</dbReference>
<dbReference type="AlphaFoldDB" id="A0A5E6PHY4"/>
<keyword evidence="2" id="KW-0902">Two-component regulatory system</keyword>
<dbReference type="InterPro" id="IPR001789">
    <property type="entry name" value="Sig_transdc_resp-reg_receiver"/>
</dbReference>
<name>A0A5E6PHY4_PSEFL</name>
<dbReference type="EMBL" id="CABVGX010000002">
    <property type="protein sequence ID" value="VVM42676.1"/>
    <property type="molecule type" value="Genomic_DNA"/>
</dbReference>
<reference evidence="10 11" key="1">
    <citation type="submission" date="2019-09" db="EMBL/GenBank/DDBJ databases">
        <authorList>
            <person name="Chandra G."/>
            <person name="Truman W A."/>
        </authorList>
    </citation>
    <scope>NUCLEOTIDE SEQUENCE [LARGE SCALE GENOMIC DNA]</scope>
    <source>
        <strain evidence="10">PS645</strain>
    </source>
</reference>
<protein>
    <submittedName>
        <fullName evidence="10">Response regulator MprA</fullName>
    </submittedName>
</protein>